<comment type="caution">
    <text evidence="6">The sequence shown here is derived from an EMBL/GenBank/DDBJ whole genome shotgun (WGS) entry which is preliminary data.</text>
</comment>
<organism evidence="6 7">
    <name type="scientific">Umezawaea tangerina</name>
    <dbReference type="NCBI Taxonomy" id="84725"/>
    <lineage>
        <taxon>Bacteria</taxon>
        <taxon>Bacillati</taxon>
        <taxon>Actinomycetota</taxon>
        <taxon>Actinomycetes</taxon>
        <taxon>Pseudonocardiales</taxon>
        <taxon>Pseudonocardiaceae</taxon>
        <taxon>Umezawaea</taxon>
    </lineage>
</organism>
<evidence type="ECO:0000256" key="3">
    <source>
        <dbReference type="ARBA" id="ARBA00023163"/>
    </source>
</evidence>
<dbReference type="OrthoDB" id="9795011at2"/>
<evidence type="ECO:0000256" key="2">
    <source>
        <dbReference type="ARBA" id="ARBA00023125"/>
    </source>
</evidence>
<dbReference type="RefSeq" id="WP_106194466.1">
    <property type="nucleotide sequence ID" value="NZ_PVTF01000015.1"/>
</dbReference>
<dbReference type="InterPro" id="IPR036271">
    <property type="entry name" value="Tet_transcr_reg_TetR-rel_C_sf"/>
</dbReference>
<dbReference type="SUPFAM" id="SSF46689">
    <property type="entry name" value="Homeodomain-like"/>
    <property type="match status" value="1"/>
</dbReference>
<dbReference type="GO" id="GO:0003700">
    <property type="term" value="F:DNA-binding transcription factor activity"/>
    <property type="evidence" value="ECO:0007669"/>
    <property type="project" value="TreeGrafter"/>
</dbReference>
<keyword evidence="7" id="KW-1185">Reference proteome</keyword>
<dbReference type="InterPro" id="IPR049445">
    <property type="entry name" value="TetR_SbtR-like_C"/>
</dbReference>
<keyword evidence="1" id="KW-0805">Transcription regulation</keyword>
<dbReference type="GO" id="GO:0000976">
    <property type="term" value="F:transcription cis-regulatory region binding"/>
    <property type="evidence" value="ECO:0007669"/>
    <property type="project" value="TreeGrafter"/>
</dbReference>
<feature type="DNA-binding region" description="H-T-H motif" evidence="4">
    <location>
        <begin position="42"/>
        <end position="61"/>
    </location>
</feature>
<evidence type="ECO:0000313" key="6">
    <source>
        <dbReference type="EMBL" id="PRY34889.1"/>
    </source>
</evidence>
<dbReference type="PRINTS" id="PR00455">
    <property type="entry name" value="HTHTETR"/>
</dbReference>
<proteinExistence type="predicted"/>
<dbReference type="EMBL" id="PVTF01000015">
    <property type="protein sequence ID" value="PRY34889.1"/>
    <property type="molecule type" value="Genomic_DNA"/>
</dbReference>
<dbReference type="InterPro" id="IPR050109">
    <property type="entry name" value="HTH-type_TetR-like_transc_reg"/>
</dbReference>
<dbReference type="AlphaFoldDB" id="A0A2T0SN93"/>
<accession>A0A2T0SN93</accession>
<evidence type="ECO:0000256" key="4">
    <source>
        <dbReference type="PROSITE-ProRule" id="PRU00335"/>
    </source>
</evidence>
<dbReference type="PANTHER" id="PTHR30055:SF234">
    <property type="entry name" value="HTH-TYPE TRANSCRIPTIONAL REGULATOR BETI"/>
    <property type="match status" value="1"/>
</dbReference>
<dbReference type="PANTHER" id="PTHR30055">
    <property type="entry name" value="HTH-TYPE TRANSCRIPTIONAL REGULATOR RUTR"/>
    <property type="match status" value="1"/>
</dbReference>
<dbReference type="Pfam" id="PF21597">
    <property type="entry name" value="TetR_C_43"/>
    <property type="match status" value="1"/>
</dbReference>
<name>A0A2T0SN93_9PSEU</name>
<evidence type="ECO:0000256" key="1">
    <source>
        <dbReference type="ARBA" id="ARBA00023015"/>
    </source>
</evidence>
<evidence type="ECO:0000313" key="7">
    <source>
        <dbReference type="Proteomes" id="UP000239494"/>
    </source>
</evidence>
<keyword evidence="3" id="KW-0804">Transcription</keyword>
<evidence type="ECO:0000259" key="5">
    <source>
        <dbReference type="PROSITE" id="PS50977"/>
    </source>
</evidence>
<keyword evidence="2 4" id="KW-0238">DNA-binding</keyword>
<feature type="domain" description="HTH tetR-type" evidence="5">
    <location>
        <begin position="20"/>
        <end position="79"/>
    </location>
</feature>
<dbReference type="Proteomes" id="UP000239494">
    <property type="component" value="Unassembled WGS sequence"/>
</dbReference>
<dbReference type="PROSITE" id="PS50977">
    <property type="entry name" value="HTH_TETR_2"/>
    <property type="match status" value="1"/>
</dbReference>
<protein>
    <submittedName>
        <fullName evidence="6">TetR family transcriptional regulator</fullName>
    </submittedName>
</protein>
<dbReference type="InterPro" id="IPR001647">
    <property type="entry name" value="HTH_TetR"/>
</dbReference>
<reference evidence="6 7" key="1">
    <citation type="submission" date="2018-03" db="EMBL/GenBank/DDBJ databases">
        <title>Genomic Encyclopedia of Archaeal and Bacterial Type Strains, Phase II (KMG-II): from individual species to whole genera.</title>
        <authorList>
            <person name="Goeker M."/>
        </authorList>
    </citation>
    <scope>NUCLEOTIDE SEQUENCE [LARGE SCALE GENOMIC DNA]</scope>
    <source>
        <strain evidence="6 7">DSM 44720</strain>
    </source>
</reference>
<dbReference type="Pfam" id="PF00440">
    <property type="entry name" value="TetR_N"/>
    <property type="match status" value="1"/>
</dbReference>
<dbReference type="SUPFAM" id="SSF48498">
    <property type="entry name" value="Tetracyclin repressor-like, C-terminal domain"/>
    <property type="match status" value="1"/>
</dbReference>
<dbReference type="InterPro" id="IPR009057">
    <property type="entry name" value="Homeodomain-like_sf"/>
</dbReference>
<dbReference type="Gene3D" id="1.10.357.10">
    <property type="entry name" value="Tetracycline Repressor, domain 2"/>
    <property type="match status" value="1"/>
</dbReference>
<sequence length="197" mass="21184">MTTGTANGDPTERPLRADARRNRAKLLGVAAEVFAAHGTDASLDEIAKRAEVGPGTLYRHFPTRQDLLVALLRDRVDALATRATDLLDSPTPDTALSTWLEAVAQHATTYRGLAGVLMATEHDSQSDALAACHRDMRTAGAALVERAKKANALRQDVALSEVFQLVNAVAWASEQSGNTPTHSNRLLTLVLEGLRPR</sequence>
<gene>
    <name evidence="6" type="ORF">CLV43_115166</name>
</gene>